<dbReference type="InterPro" id="IPR005302">
    <property type="entry name" value="MoCF_Sase_C"/>
</dbReference>
<dbReference type="InterPro" id="IPR011037">
    <property type="entry name" value="Pyrv_Knase-like_insert_dom_sf"/>
</dbReference>
<dbReference type="Pfam" id="PF03476">
    <property type="entry name" value="MOSC_N"/>
    <property type="match status" value="1"/>
</dbReference>
<dbReference type="PANTHER" id="PTHR14237:SF19">
    <property type="entry name" value="MITOCHONDRIAL AMIDOXIME REDUCING COMPONENT 1"/>
    <property type="match status" value="1"/>
</dbReference>
<dbReference type="PROSITE" id="PS51340">
    <property type="entry name" value="MOSC"/>
    <property type="match status" value="1"/>
</dbReference>
<dbReference type="GO" id="GO:0030151">
    <property type="term" value="F:molybdenum ion binding"/>
    <property type="evidence" value="ECO:0007669"/>
    <property type="project" value="InterPro"/>
</dbReference>
<feature type="domain" description="MOSC" evidence="2">
    <location>
        <begin position="167"/>
        <end position="338"/>
    </location>
</feature>
<dbReference type="GO" id="GO:0003824">
    <property type="term" value="F:catalytic activity"/>
    <property type="evidence" value="ECO:0007669"/>
    <property type="project" value="InterPro"/>
</dbReference>
<feature type="transmembrane region" description="Helical" evidence="1">
    <location>
        <begin position="12"/>
        <end position="31"/>
    </location>
</feature>
<evidence type="ECO:0000313" key="4">
    <source>
        <dbReference type="Proteomes" id="UP000233524"/>
    </source>
</evidence>
<name>A0A2N3N6F5_9PEZI</name>
<dbReference type="SUPFAM" id="SSF50800">
    <property type="entry name" value="PK beta-barrel domain-like"/>
    <property type="match status" value="1"/>
</dbReference>
<dbReference type="InParanoid" id="A0A2N3N6F5"/>
<dbReference type="PANTHER" id="PTHR14237">
    <property type="entry name" value="MOLYBDOPTERIN COFACTOR SULFURASE MOSC"/>
    <property type="match status" value="1"/>
</dbReference>
<accession>A0A2N3N6F5</accession>
<evidence type="ECO:0000259" key="2">
    <source>
        <dbReference type="PROSITE" id="PS51340"/>
    </source>
</evidence>
<evidence type="ECO:0000256" key="1">
    <source>
        <dbReference type="SAM" id="Phobius"/>
    </source>
</evidence>
<keyword evidence="1" id="KW-0812">Transmembrane</keyword>
<reference evidence="3 4" key="1">
    <citation type="journal article" date="2017" name="G3 (Bethesda)">
        <title>First Draft Genome Sequence of the Pathogenic Fungus Lomentospora prolificans (Formerly Scedosporium prolificans).</title>
        <authorList>
            <person name="Luo R."/>
            <person name="Zimin A."/>
            <person name="Workman R."/>
            <person name="Fan Y."/>
            <person name="Pertea G."/>
            <person name="Grossman N."/>
            <person name="Wear M.P."/>
            <person name="Jia B."/>
            <person name="Miller H."/>
            <person name="Casadevall A."/>
            <person name="Timp W."/>
            <person name="Zhang S.X."/>
            <person name="Salzberg S.L."/>
        </authorList>
    </citation>
    <scope>NUCLEOTIDE SEQUENCE [LARGE SCALE GENOMIC DNA]</scope>
    <source>
        <strain evidence="3 4">JHH-5317</strain>
    </source>
</reference>
<dbReference type="Pfam" id="PF03473">
    <property type="entry name" value="MOSC"/>
    <property type="match status" value="1"/>
</dbReference>
<organism evidence="3 4">
    <name type="scientific">Lomentospora prolificans</name>
    <dbReference type="NCBI Taxonomy" id="41688"/>
    <lineage>
        <taxon>Eukaryota</taxon>
        <taxon>Fungi</taxon>
        <taxon>Dikarya</taxon>
        <taxon>Ascomycota</taxon>
        <taxon>Pezizomycotina</taxon>
        <taxon>Sordariomycetes</taxon>
        <taxon>Hypocreomycetidae</taxon>
        <taxon>Microascales</taxon>
        <taxon>Microascaceae</taxon>
        <taxon>Lomentospora</taxon>
    </lineage>
</organism>
<comment type="caution">
    <text evidence="3">The sequence shown here is derived from an EMBL/GenBank/DDBJ whole genome shotgun (WGS) entry which is preliminary data.</text>
</comment>
<dbReference type="SUPFAM" id="SSF141673">
    <property type="entry name" value="MOSC N-terminal domain-like"/>
    <property type="match status" value="1"/>
</dbReference>
<dbReference type="GO" id="GO:0030170">
    <property type="term" value="F:pyridoxal phosphate binding"/>
    <property type="evidence" value="ECO:0007669"/>
    <property type="project" value="InterPro"/>
</dbReference>
<gene>
    <name evidence="3" type="ORF">jhhlp_006645</name>
</gene>
<sequence length="351" mass="39669">MALLGNLNNPSTAFTLFIIAVASAFISLRFFRRPSAERVPGSSKLLPTTPPTDEIISLRVYPVKSCRGFEVKSARLLRTGLDLDRNWMFVSADTREFITIRTYSSMTLIRTSFDAGTDMLRISIQEHAIEIPAHPTTSWLQENTELVKAGIWGEKTDAWEYKASLTQPFSDFLNVNVRLIYKGPTPRVLRGCGAPKLLGRTEATKFADMMPILVGSMASIGELNQRLARAGEDEIEMERFRPNIIIRGSQPWNEDGWKALRINDGEAALNLDVVCRCLRCQVPNVNPETAEKHPRQPWNQLMSYRRIDPGLKFKPSFGMLCVPREEGLIKVGMRFDVTAMTNDHFFISPMK</sequence>
<dbReference type="Proteomes" id="UP000233524">
    <property type="component" value="Unassembled WGS sequence"/>
</dbReference>
<dbReference type="AlphaFoldDB" id="A0A2N3N6F5"/>
<keyword evidence="1" id="KW-0472">Membrane</keyword>
<protein>
    <recommendedName>
        <fullName evidence="2">MOSC domain-containing protein</fullName>
    </recommendedName>
</protein>
<dbReference type="InterPro" id="IPR005303">
    <property type="entry name" value="MOCOS_middle"/>
</dbReference>
<dbReference type="STRING" id="41688.A0A2N3N6F5"/>
<dbReference type="VEuPathDB" id="FungiDB:jhhlp_006645"/>
<evidence type="ECO:0000313" key="3">
    <source>
        <dbReference type="EMBL" id="PKS08033.1"/>
    </source>
</evidence>
<keyword evidence="4" id="KW-1185">Reference proteome</keyword>
<keyword evidence="1" id="KW-1133">Transmembrane helix</keyword>
<proteinExistence type="predicted"/>
<dbReference type="EMBL" id="NLAX01000701">
    <property type="protein sequence ID" value="PKS08033.1"/>
    <property type="molecule type" value="Genomic_DNA"/>
</dbReference>
<dbReference type="OrthoDB" id="17255at2759"/>